<proteinExistence type="predicted"/>
<dbReference type="Proteomes" id="UP000600918">
    <property type="component" value="Unassembled WGS sequence"/>
</dbReference>
<name>A0A834NZY4_VESPE</name>
<keyword evidence="3" id="KW-1185">Reference proteome</keyword>
<sequence length="71" mass="8597">MGRPEAEVEEQEEQEEQEQEEQGRRKRRRRRRRRRRGKATKCLWSAARCAVQEGRMGTNTHKIDSKTKKEE</sequence>
<protein>
    <submittedName>
        <fullName evidence="2">Uncharacterized protein</fullName>
    </submittedName>
</protein>
<gene>
    <name evidence="2" type="ORF">H0235_008416</name>
</gene>
<comment type="caution">
    <text evidence="2">The sequence shown here is derived from an EMBL/GenBank/DDBJ whole genome shotgun (WGS) entry which is preliminary data.</text>
</comment>
<feature type="region of interest" description="Disordered" evidence="1">
    <location>
        <begin position="1"/>
        <end position="41"/>
    </location>
</feature>
<evidence type="ECO:0000313" key="2">
    <source>
        <dbReference type="EMBL" id="KAF7423133.1"/>
    </source>
</evidence>
<dbReference type="AlphaFoldDB" id="A0A834NZY4"/>
<feature type="compositionally biased region" description="Acidic residues" evidence="1">
    <location>
        <begin position="7"/>
        <end position="20"/>
    </location>
</feature>
<organism evidence="2 3">
    <name type="scientific">Vespula pensylvanica</name>
    <name type="common">Western yellow jacket</name>
    <name type="synonym">Wasp</name>
    <dbReference type="NCBI Taxonomy" id="30213"/>
    <lineage>
        <taxon>Eukaryota</taxon>
        <taxon>Metazoa</taxon>
        <taxon>Ecdysozoa</taxon>
        <taxon>Arthropoda</taxon>
        <taxon>Hexapoda</taxon>
        <taxon>Insecta</taxon>
        <taxon>Pterygota</taxon>
        <taxon>Neoptera</taxon>
        <taxon>Endopterygota</taxon>
        <taxon>Hymenoptera</taxon>
        <taxon>Apocrita</taxon>
        <taxon>Aculeata</taxon>
        <taxon>Vespoidea</taxon>
        <taxon>Vespidae</taxon>
        <taxon>Vespinae</taxon>
        <taxon>Vespula</taxon>
    </lineage>
</organism>
<reference evidence="2" key="1">
    <citation type="journal article" date="2020" name="G3 (Bethesda)">
        <title>High-Quality Assemblies for Three Invasive Social Wasps from the &lt;i&gt;Vespula&lt;/i&gt; Genus.</title>
        <authorList>
            <person name="Harrop T.W.R."/>
            <person name="Guhlin J."/>
            <person name="McLaughlin G.M."/>
            <person name="Permina E."/>
            <person name="Stockwell P."/>
            <person name="Gilligan J."/>
            <person name="Le Lec M.F."/>
            <person name="Gruber M.A.M."/>
            <person name="Quinn O."/>
            <person name="Lovegrove M."/>
            <person name="Duncan E.J."/>
            <person name="Remnant E.J."/>
            <person name="Van Eeckhoven J."/>
            <person name="Graham B."/>
            <person name="Knapp R.A."/>
            <person name="Langford K.W."/>
            <person name="Kronenberg Z."/>
            <person name="Press M.O."/>
            <person name="Eacker S.M."/>
            <person name="Wilson-Rankin E.E."/>
            <person name="Purcell J."/>
            <person name="Lester P.J."/>
            <person name="Dearden P.K."/>
        </authorList>
    </citation>
    <scope>NUCLEOTIDE SEQUENCE</scope>
    <source>
        <strain evidence="2">Volc-1</strain>
    </source>
</reference>
<dbReference type="EMBL" id="JACSDY010000007">
    <property type="protein sequence ID" value="KAF7423133.1"/>
    <property type="molecule type" value="Genomic_DNA"/>
</dbReference>
<feature type="compositionally biased region" description="Basic residues" evidence="1">
    <location>
        <begin position="24"/>
        <end position="39"/>
    </location>
</feature>
<evidence type="ECO:0000256" key="1">
    <source>
        <dbReference type="SAM" id="MobiDB-lite"/>
    </source>
</evidence>
<accession>A0A834NZY4</accession>
<evidence type="ECO:0000313" key="3">
    <source>
        <dbReference type="Proteomes" id="UP000600918"/>
    </source>
</evidence>